<gene>
    <name evidence="2" type="ORF">PCANC_23984</name>
</gene>
<evidence type="ECO:0000313" key="3">
    <source>
        <dbReference type="Proteomes" id="UP000235388"/>
    </source>
</evidence>
<evidence type="ECO:0000256" key="1">
    <source>
        <dbReference type="SAM" id="Phobius"/>
    </source>
</evidence>
<keyword evidence="1" id="KW-0472">Membrane</keyword>
<keyword evidence="1" id="KW-0812">Transmembrane</keyword>
<accession>A0A2N5TLP3</accession>
<keyword evidence="1" id="KW-1133">Transmembrane helix</keyword>
<dbReference type="OrthoDB" id="2204368at2759"/>
<evidence type="ECO:0000313" key="2">
    <source>
        <dbReference type="EMBL" id="PLW26431.1"/>
    </source>
</evidence>
<reference evidence="2 3" key="1">
    <citation type="submission" date="2017-11" db="EMBL/GenBank/DDBJ databases">
        <title>De novo assembly and phasing of dikaryotic genomes from two isolates of Puccinia coronata f. sp. avenae, the causal agent of oat crown rust.</title>
        <authorList>
            <person name="Miller M.E."/>
            <person name="Zhang Y."/>
            <person name="Omidvar V."/>
            <person name="Sperschneider J."/>
            <person name="Schwessinger B."/>
            <person name="Raley C."/>
            <person name="Palmer J.M."/>
            <person name="Garnica D."/>
            <person name="Upadhyaya N."/>
            <person name="Rathjen J."/>
            <person name="Taylor J.M."/>
            <person name="Park R.F."/>
            <person name="Dodds P.N."/>
            <person name="Hirsch C.D."/>
            <person name="Kianian S.F."/>
            <person name="Figueroa M."/>
        </authorList>
    </citation>
    <scope>NUCLEOTIDE SEQUENCE [LARGE SCALE GENOMIC DNA]</scope>
    <source>
        <strain evidence="2">12NC29</strain>
    </source>
</reference>
<dbReference type="EMBL" id="PGCJ01000543">
    <property type="protein sequence ID" value="PLW26431.1"/>
    <property type="molecule type" value="Genomic_DNA"/>
</dbReference>
<feature type="transmembrane region" description="Helical" evidence="1">
    <location>
        <begin position="48"/>
        <end position="67"/>
    </location>
</feature>
<proteinExistence type="predicted"/>
<comment type="caution">
    <text evidence="2">The sequence shown here is derived from an EMBL/GenBank/DDBJ whole genome shotgun (WGS) entry which is preliminary data.</text>
</comment>
<dbReference type="STRING" id="200324.A0A2N5TLP3"/>
<keyword evidence="3" id="KW-1185">Reference proteome</keyword>
<sequence>MAWSNGLACFLFEKFVWNLFDYILHWLLSHINNFLPNHPFILLHDAHSYLLMDCLLLIMPPILSAFLSHPFTCLAYFQFPIPYAYTKISQRNEHLPHGFLLTDSPRGAAPNQPTFGQAALAFGTSIFGAFAAQGTVSGVSVFGRPSWVSPGVGAFG</sequence>
<dbReference type="AlphaFoldDB" id="A0A2N5TLP3"/>
<protein>
    <submittedName>
        <fullName evidence="2">Uncharacterized protein</fullName>
    </submittedName>
</protein>
<name>A0A2N5TLP3_9BASI</name>
<feature type="transmembrane region" description="Helical" evidence="1">
    <location>
        <begin position="7"/>
        <end position="28"/>
    </location>
</feature>
<organism evidence="2 3">
    <name type="scientific">Puccinia coronata f. sp. avenae</name>
    <dbReference type="NCBI Taxonomy" id="200324"/>
    <lineage>
        <taxon>Eukaryota</taxon>
        <taxon>Fungi</taxon>
        <taxon>Dikarya</taxon>
        <taxon>Basidiomycota</taxon>
        <taxon>Pucciniomycotina</taxon>
        <taxon>Pucciniomycetes</taxon>
        <taxon>Pucciniales</taxon>
        <taxon>Pucciniaceae</taxon>
        <taxon>Puccinia</taxon>
    </lineage>
</organism>
<dbReference type="Proteomes" id="UP000235388">
    <property type="component" value="Unassembled WGS sequence"/>
</dbReference>